<comment type="similarity">
    <text evidence="2">Belongs to the EamA transporter family.</text>
</comment>
<feature type="transmembrane region" description="Helical" evidence="6">
    <location>
        <begin position="249"/>
        <end position="267"/>
    </location>
</feature>
<evidence type="ECO:0000256" key="5">
    <source>
        <dbReference type="ARBA" id="ARBA00023136"/>
    </source>
</evidence>
<dbReference type="GeneID" id="78361240"/>
<name>A0A227KB01_9BURK</name>
<keyword evidence="4 6" id="KW-1133">Transmembrane helix</keyword>
<dbReference type="Proteomes" id="UP000214610">
    <property type="component" value="Unassembled WGS sequence"/>
</dbReference>
<gene>
    <name evidence="8" type="ORF">ADH67_11780</name>
</gene>
<dbReference type="GO" id="GO:0016020">
    <property type="term" value="C:membrane"/>
    <property type="evidence" value="ECO:0007669"/>
    <property type="project" value="UniProtKB-SubCell"/>
</dbReference>
<evidence type="ECO:0000256" key="1">
    <source>
        <dbReference type="ARBA" id="ARBA00004141"/>
    </source>
</evidence>
<dbReference type="PANTHER" id="PTHR32322">
    <property type="entry name" value="INNER MEMBRANE TRANSPORTER"/>
    <property type="match status" value="1"/>
</dbReference>
<reference evidence="9" key="1">
    <citation type="submission" date="2017-05" db="EMBL/GenBank/DDBJ databases">
        <title>Improved OligoMM genomes.</title>
        <authorList>
            <person name="Garzetti D."/>
        </authorList>
    </citation>
    <scope>NUCLEOTIDE SEQUENCE [LARGE SCALE GENOMIC DNA]</scope>
    <source>
        <strain evidence="9">YL45</strain>
    </source>
</reference>
<keyword evidence="3 6" id="KW-0812">Transmembrane</keyword>
<evidence type="ECO:0000313" key="8">
    <source>
        <dbReference type="EMBL" id="OXE44554.1"/>
    </source>
</evidence>
<protein>
    <submittedName>
        <fullName evidence="8">EamA family transporter</fullName>
    </submittedName>
</protein>
<evidence type="ECO:0000256" key="3">
    <source>
        <dbReference type="ARBA" id="ARBA00022692"/>
    </source>
</evidence>
<dbReference type="RefSeq" id="WP_066592339.1">
    <property type="nucleotide sequence ID" value="NZ_CAJTBZ010000025.1"/>
</dbReference>
<feature type="transmembrane region" description="Helical" evidence="6">
    <location>
        <begin position="213"/>
        <end position="237"/>
    </location>
</feature>
<organism evidence="8 9">
    <name type="scientific">Turicimonas muris</name>
    <dbReference type="NCBI Taxonomy" id="1796652"/>
    <lineage>
        <taxon>Bacteria</taxon>
        <taxon>Pseudomonadati</taxon>
        <taxon>Pseudomonadota</taxon>
        <taxon>Betaproteobacteria</taxon>
        <taxon>Burkholderiales</taxon>
        <taxon>Sutterellaceae</taxon>
        <taxon>Turicimonas</taxon>
    </lineage>
</organism>
<dbReference type="InterPro" id="IPR000620">
    <property type="entry name" value="EamA_dom"/>
</dbReference>
<sequence length="301" mass="32635">MSNSLKGVLLASFAGWCWGSMAVCAQYLFNSCGFVSSDLTTLRLFGSGVCLLLLYAISTKSNIFAPFKDFRNLRDVVVYGIGVLLIQWTFFKAISVSNAGTAAIMVGFGPLFIIFYFVLTKGRKPSLKEIICLALALVGVFLLVSKGNFQIFDLSWAGVLWGLASAAFGAFCTVQPKQVIERAGVSFVVGWGMLIGGLIAMCFTSPFNDNAQWTIPAILAYAQIVLFGTVAAFWCYLKSTEFVLPSISAILGSFEPFSAVLLSVIFLNSSFNTYELIGGTAIVANMIILAWPQKTQPRKTI</sequence>
<feature type="transmembrane region" description="Helical" evidence="6">
    <location>
        <begin position="100"/>
        <end position="118"/>
    </location>
</feature>
<evidence type="ECO:0000256" key="6">
    <source>
        <dbReference type="SAM" id="Phobius"/>
    </source>
</evidence>
<feature type="transmembrane region" description="Helical" evidence="6">
    <location>
        <begin position="130"/>
        <end position="149"/>
    </location>
</feature>
<feature type="domain" description="EamA" evidence="7">
    <location>
        <begin position="157"/>
        <end position="289"/>
    </location>
</feature>
<feature type="transmembrane region" description="Helical" evidence="6">
    <location>
        <begin position="186"/>
        <end position="207"/>
    </location>
</feature>
<evidence type="ECO:0000256" key="4">
    <source>
        <dbReference type="ARBA" id="ARBA00022989"/>
    </source>
</evidence>
<evidence type="ECO:0000259" key="7">
    <source>
        <dbReference type="Pfam" id="PF00892"/>
    </source>
</evidence>
<accession>A0A227KB01</accession>
<feature type="domain" description="EamA" evidence="7">
    <location>
        <begin position="6"/>
        <end position="144"/>
    </location>
</feature>
<feature type="transmembrane region" description="Helical" evidence="6">
    <location>
        <begin position="273"/>
        <end position="291"/>
    </location>
</feature>
<evidence type="ECO:0000313" key="9">
    <source>
        <dbReference type="Proteomes" id="UP000214610"/>
    </source>
</evidence>
<dbReference type="AlphaFoldDB" id="A0A227KB01"/>
<proteinExistence type="inferred from homology"/>
<keyword evidence="9" id="KW-1185">Reference proteome</keyword>
<keyword evidence="5 6" id="KW-0472">Membrane</keyword>
<dbReference type="SUPFAM" id="SSF103481">
    <property type="entry name" value="Multidrug resistance efflux transporter EmrE"/>
    <property type="match status" value="2"/>
</dbReference>
<dbReference type="Pfam" id="PF00892">
    <property type="entry name" value="EamA"/>
    <property type="match status" value="2"/>
</dbReference>
<comment type="subcellular location">
    <subcellularLocation>
        <location evidence="1">Membrane</location>
        <topology evidence="1">Multi-pass membrane protein</topology>
    </subcellularLocation>
</comment>
<feature type="transmembrane region" description="Helical" evidence="6">
    <location>
        <begin position="40"/>
        <end position="57"/>
    </location>
</feature>
<comment type="caution">
    <text evidence="8">The sequence shown here is derived from an EMBL/GenBank/DDBJ whole genome shotgun (WGS) entry which is preliminary data.</text>
</comment>
<dbReference type="InterPro" id="IPR037185">
    <property type="entry name" value="EmrE-like"/>
</dbReference>
<feature type="transmembrane region" description="Helical" evidence="6">
    <location>
        <begin position="77"/>
        <end position="94"/>
    </location>
</feature>
<dbReference type="PANTHER" id="PTHR32322:SF2">
    <property type="entry name" value="EAMA DOMAIN-CONTAINING PROTEIN"/>
    <property type="match status" value="1"/>
</dbReference>
<evidence type="ECO:0000256" key="2">
    <source>
        <dbReference type="ARBA" id="ARBA00007362"/>
    </source>
</evidence>
<dbReference type="InterPro" id="IPR050638">
    <property type="entry name" value="AA-Vitamin_Transporters"/>
</dbReference>
<dbReference type="EMBL" id="NHMP01000010">
    <property type="protein sequence ID" value="OXE44554.1"/>
    <property type="molecule type" value="Genomic_DNA"/>
</dbReference>
<feature type="transmembrane region" description="Helical" evidence="6">
    <location>
        <begin position="155"/>
        <end position="174"/>
    </location>
</feature>